<evidence type="ECO:0000313" key="2">
    <source>
        <dbReference type="Proteomes" id="UP001227268"/>
    </source>
</evidence>
<dbReference type="Proteomes" id="UP001227268">
    <property type="component" value="Unassembled WGS sequence"/>
</dbReference>
<evidence type="ECO:0000313" key="1">
    <source>
        <dbReference type="EMBL" id="KAJ9096810.1"/>
    </source>
</evidence>
<protein>
    <submittedName>
        <fullName evidence="1">Uncharacterized protein</fullName>
    </submittedName>
</protein>
<organism evidence="1 2">
    <name type="scientific">Naganishia friedmannii</name>
    <dbReference type="NCBI Taxonomy" id="89922"/>
    <lineage>
        <taxon>Eukaryota</taxon>
        <taxon>Fungi</taxon>
        <taxon>Dikarya</taxon>
        <taxon>Basidiomycota</taxon>
        <taxon>Agaricomycotina</taxon>
        <taxon>Tremellomycetes</taxon>
        <taxon>Filobasidiales</taxon>
        <taxon>Filobasidiaceae</taxon>
        <taxon>Naganishia</taxon>
    </lineage>
</organism>
<comment type="caution">
    <text evidence="1">The sequence shown here is derived from an EMBL/GenBank/DDBJ whole genome shotgun (WGS) entry which is preliminary data.</text>
</comment>
<proteinExistence type="predicted"/>
<name>A0ACC2VD10_9TREE</name>
<sequence length="852" mass="94964">MPLSPTDMEERRAREQYMNRPLPNELRHPDLTLADLQEQAISRKGLGEAEDELGGVTLRSLFWRVYLGTLDVSQVLSSTPRALLSNSLREQRRQYDTLREKWLVSPDGRWAPDCTSPEDAENALTGSAVLEGGKRTEAAGASVTWDPLNLGETNPWQTWFAQTELRAIIDRDVERTFPDIPYYTDPYVRKVLRTILFLWAVENPDIQYRQGMHELLAVIMLVCDRDSLDRSTLSAEKSQSSSMIKDSYLNVPISPLLSQFEDGRHSPSGEKMQDAMQMVLDRRFLEHDVYGLFVKLMEHARSWYEWRTETVEGSLAQDQNKRNQATQGRIIKMCQHMQGVTLKQVDPVLAKTLDDVAIEPQIWGIRWIRLLFTREFPFYSALRLWDGLFAMQDRMDDLVESVCVAMLLRIRQLIRTSHVPLDVPLIFAQAIKIMKDPTAMTGAAIVLENQEVLGIQPLKQDAPETPVSSSASTLRSKAWSQAYAKGKMPASPSSSKSYGFESFTRGLMDRAQASGIDKALLNTVSSLSEFRRNLPEIPATTTATNFPFKSFTPERTTTPSGATQFPTMESLSSHLSPPHIPARTVQDADRDIADLRLVMVGMGKTMANWLDTVEEACTNEASEERLRQALLGLRRLQETLIDPNATTTELAKDWPWSRELATTPSVNSSASIDFPLEADGLPLEALAADLTITSGVNQEKADSPQPEEVALPADTIAMETSSTMTPRNTTSTYLHSPSSFSRKPRFQYTSHPISSERIGGDMMTHQPAITVHQSTDYPSEKLRTESHAKPQHSTSNPTVSIADAEGSSPQKGSCADVDVDPLSGQVTVNSEYGSSGHGPRRGKDPLRGLGIL</sequence>
<dbReference type="EMBL" id="JASBWT010000018">
    <property type="protein sequence ID" value="KAJ9096810.1"/>
    <property type="molecule type" value="Genomic_DNA"/>
</dbReference>
<keyword evidence="2" id="KW-1185">Reference proteome</keyword>
<accession>A0ACC2VD10</accession>
<gene>
    <name evidence="1" type="ORF">QFC21_005081</name>
</gene>
<reference evidence="1" key="1">
    <citation type="submission" date="2023-04" db="EMBL/GenBank/DDBJ databases">
        <title>Draft Genome sequencing of Naganishia species isolated from polar environments using Oxford Nanopore Technology.</title>
        <authorList>
            <person name="Leo P."/>
            <person name="Venkateswaran K."/>
        </authorList>
    </citation>
    <scope>NUCLEOTIDE SEQUENCE</scope>
    <source>
        <strain evidence="1">MNA-CCFEE 5423</strain>
    </source>
</reference>